<gene>
    <name evidence="16" type="primary">bglC</name>
    <name evidence="16" type="ORF">Aargi30884_11300</name>
</gene>
<dbReference type="Pfam" id="PF00358">
    <property type="entry name" value="PTS_EIIA_1"/>
    <property type="match status" value="1"/>
</dbReference>
<dbReference type="InterPro" id="IPR036878">
    <property type="entry name" value="Glu_permease_IIB"/>
</dbReference>
<dbReference type="InterPro" id="IPR050558">
    <property type="entry name" value="PTS_Sugar-Specific_Components"/>
</dbReference>
<feature type="transmembrane region" description="Helical" evidence="12">
    <location>
        <begin position="210"/>
        <end position="229"/>
    </location>
</feature>
<keyword evidence="6" id="KW-0598">Phosphotransferase system</keyword>
<keyword evidence="9 12" id="KW-1133">Transmembrane helix</keyword>
<dbReference type="NCBIfam" id="TIGR01995">
    <property type="entry name" value="PTS-II-ABC-beta"/>
    <property type="match status" value="1"/>
</dbReference>
<keyword evidence="2" id="KW-0813">Transport</keyword>
<dbReference type="EMBL" id="AP019695">
    <property type="protein sequence ID" value="BBK22227.1"/>
    <property type="molecule type" value="Genomic_DNA"/>
</dbReference>
<feature type="transmembrane region" description="Helical" evidence="12">
    <location>
        <begin position="249"/>
        <end position="274"/>
    </location>
</feature>
<dbReference type="Pfam" id="PF00367">
    <property type="entry name" value="PTS_EIIB"/>
    <property type="match status" value="1"/>
</dbReference>
<dbReference type="GO" id="GO:0015771">
    <property type="term" value="P:trehalose transport"/>
    <property type="evidence" value="ECO:0007669"/>
    <property type="project" value="TreeGrafter"/>
</dbReference>
<keyword evidence="10 12" id="KW-0472">Membrane</keyword>
<evidence type="ECO:0000256" key="6">
    <source>
        <dbReference type="ARBA" id="ARBA00022683"/>
    </source>
</evidence>
<evidence type="ECO:0000313" key="16">
    <source>
        <dbReference type="EMBL" id="BBK22227.1"/>
    </source>
</evidence>
<dbReference type="PROSITE" id="PS51098">
    <property type="entry name" value="PTS_EIIB_TYPE_1"/>
    <property type="match status" value="1"/>
</dbReference>
<feature type="transmembrane region" description="Helical" evidence="12">
    <location>
        <begin position="111"/>
        <end position="134"/>
    </location>
</feature>
<dbReference type="Pfam" id="PF02378">
    <property type="entry name" value="PTS_EIIC"/>
    <property type="match status" value="1"/>
</dbReference>
<dbReference type="SUPFAM" id="SSF51261">
    <property type="entry name" value="Duplicated hybrid motif"/>
    <property type="match status" value="1"/>
</dbReference>
<dbReference type="Gene3D" id="2.70.70.10">
    <property type="entry name" value="Glucose Permease (Domain IIA)"/>
    <property type="match status" value="1"/>
</dbReference>
<keyword evidence="4" id="KW-0762">Sugar transport</keyword>
<reference evidence="17" key="1">
    <citation type="submission" date="2019-05" db="EMBL/GenBank/DDBJ databases">
        <title>Complete genome sequencing of Absiella argi strain JCM 30884.</title>
        <authorList>
            <person name="Sakamoto M."/>
            <person name="Murakami T."/>
            <person name="Mori H."/>
        </authorList>
    </citation>
    <scope>NUCLEOTIDE SEQUENCE [LARGE SCALE GENOMIC DNA]</scope>
    <source>
        <strain evidence="17">JCM 30884</strain>
    </source>
</reference>
<dbReference type="NCBIfam" id="TIGR00830">
    <property type="entry name" value="PTBA"/>
    <property type="match status" value="1"/>
</dbReference>
<sequence length="625" mass="67062">MNYQELADKILNLVGGFNNVTGLTHCATRLRFNLKDEGIAQTEQLKKTPGVLGVAINGGQYQVIIGNDVNHVYKPIMEKCTGLESSKPAQEEKKSLAARFIDTITGIFTPVLPAITAAGMLKAVLSLLVAFHVVETTDQSYQIINFMGDAAFYFLPFLLANSAAKKFGCNAYLAMMLAGIMLHPNFLTMVSTASETGEGISLFFLPIYQASYSSSVIPIILSVWFMSYVEPIADRISPKAIKFFTKPLITILVAGIVTLVVLGPIGYIVAGWISTAVTTLNTYCSWLVPMLLGGLFPLLVMTGTHYGIIPIGINNRMTTGFDTIVYPANLASNIAQGAASFGVAFKTKSQEVRQIASSAAITAVCGITEPALFGVNMRYRTPLISACIGGAAGGLFMGLFVVKNYGGGSPGLLTLPGYLGGDGFHDLIFACIGALIAFVISFIVSFILYRDEKVSETAEENVTEPVETNEVVKGTALDICAPVEGEIKPLSAVNDPTFAQEIMGKGVAIYPSNGTFVSPVKGTIQMIFDTKHAIGIKSEEGVEILIHVGLDTVNLKGEHFETLVNVHDKVEIGTPLLKVDLEAIQKAGYDIITPMIITNTIEYNDIISLTEGNTHPKETVIKVVK</sequence>
<dbReference type="GO" id="GO:0005886">
    <property type="term" value="C:plasma membrane"/>
    <property type="evidence" value="ECO:0007669"/>
    <property type="project" value="UniProtKB-SubCell"/>
</dbReference>
<feature type="transmembrane region" description="Helical" evidence="12">
    <location>
        <begin position="171"/>
        <end position="190"/>
    </location>
</feature>
<dbReference type="InterPro" id="IPR018113">
    <property type="entry name" value="PTrfase_EIIB_Cys"/>
</dbReference>
<evidence type="ECO:0000313" key="17">
    <source>
        <dbReference type="Proteomes" id="UP000464754"/>
    </source>
</evidence>
<evidence type="ECO:0000256" key="9">
    <source>
        <dbReference type="ARBA" id="ARBA00022989"/>
    </source>
</evidence>
<feature type="domain" description="PTS EIIA type-1" evidence="13">
    <location>
        <begin position="495"/>
        <end position="599"/>
    </location>
</feature>
<evidence type="ECO:0000256" key="7">
    <source>
        <dbReference type="ARBA" id="ARBA00022692"/>
    </source>
</evidence>
<evidence type="ECO:0000256" key="12">
    <source>
        <dbReference type="SAM" id="Phobius"/>
    </source>
</evidence>
<feature type="active site" description="Phosphocysteine intermediate; for EIIB activity" evidence="11">
    <location>
        <position position="26"/>
    </location>
</feature>
<dbReference type="InterPro" id="IPR011297">
    <property type="entry name" value="PTS_IIABC_b_glu"/>
</dbReference>
<dbReference type="Gene3D" id="3.30.1360.60">
    <property type="entry name" value="Glucose permease domain IIB"/>
    <property type="match status" value="1"/>
</dbReference>
<feature type="transmembrane region" description="Helical" evidence="12">
    <location>
        <begin position="383"/>
        <end position="402"/>
    </location>
</feature>
<evidence type="ECO:0000256" key="10">
    <source>
        <dbReference type="ARBA" id="ARBA00023136"/>
    </source>
</evidence>
<dbReference type="GO" id="GO:0009401">
    <property type="term" value="P:phosphoenolpyruvate-dependent sugar phosphotransferase system"/>
    <property type="evidence" value="ECO:0007669"/>
    <property type="project" value="UniProtKB-KW"/>
</dbReference>
<feature type="transmembrane region" description="Helical" evidence="12">
    <location>
        <begin position="427"/>
        <end position="449"/>
    </location>
</feature>
<evidence type="ECO:0000256" key="5">
    <source>
        <dbReference type="ARBA" id="ARBA00022679"/>
    </source>
</evidence>
<feature type="transmembrane region" description="Helical" evidence="12">
    <location>
        <begin position="286"/>
        <end position="308"/>
    </location>
</feature>
<dbReference type="InterPro" id="IPR001127">
    <property type="entry name" value="PTS_EIIA_1_perm"/>
</dbReference>
<protein>
    <submittedName>
        <fullName evidence="16">PTS beta-glucoside transporter subunit EIIBCA</fullName>
    </submittedName>
</protein>
<evidence type="ECO:0000256" key="11">
    <source>
        <dbReference type="PROSITE-ProRule" id="PRU00421"/>
    </source>
</evidence>
<dbReference type="PROSITE" id="PS01035">
    <property type="entry name" value="PTS_EIIB_TYPE_1_CYS"/>
    <property type="match status" value="1"/>
</dbReference>
<evidence type="ECO:0000259" key="14">
    <source>
        <dbReference type="PROSITE" id="PS51098"/>
    </source>
</evidence>
<dbReference type="PANTHER" id="PTHR30175">
    <property type="entry name" value="PHOSPHOTRANSFERASE SYSTEM TRANSPORT PROTEIN"/>
    <property type="match status" value="1"/>
</dbReference>
<dbReference type="InterPro" id="IPR011055">
    <property type="entry name" value="Dup_hybrid_motif"/>
</dbReference>
<feature type="domain" description="PTS EIIB type-1" evidence="14">
    <location>
        <begin position="4"/>
        <end position="86"/>
    </location>
</feature>
<feature type="transmembrane region" description="Helical" evidence="12">
    <location>
        <begin position="140"/>
        <end position="159"/>
    </location>
</feature>
<dbReference type="AlphaFoldDB" id="A0A6N4THN9"/>
<accession>A0A6N4THN9</accession>
<keyword evidence="8" id="KW-0418">Kinase</keyword>
<evidence type="ECO:0000256" key="4">
    <source>
        <dbReference type="ARBA" id="ARBA00022597"/>
    </source>
</evidence>
<keyword evidence="3" id="KW-1003">Cell membrane</keyword>
<evidence type="ECO:0000259" key="13">
    <source>
        <dbReference type="PROSITE" id="PS51093"/>
    </source>
</evidence>
<dbReference type="GO" id="GO:0016301">
    <property type="term" value="F:kinase activity"/>
    <property type="evidence" value="ECO:0007669"/>
    <property type="project" value="UniProtKB-KW"/>
</dbReference>
<keyword evidence="17" id="KW-1185">Reference proteome</keyword>
<dbReference type="InterPro" id="IPR003352">
    <property type="entry name" value="PTS_EIIC"/>
</dbReference>
<dbReference type="PROSITE" id="PS00371">
    <property type="entry name" value="PTS_EIIA_TYPE_1_HIS"/>
    <property type="match status" value="1"/>
</dbReference>
<feature type="domain" description="PTS EIIC type-1" evidence="15">
    <location>
        <begin position="102"/>
        <end position="460"/>
    </location>
</feature>
<evidence type="ECO:0000256" key="1">
    <source>
        <dbReference type="ARBA" id="ARBA00004651"/>
    </source>
</evidence>
<dbReference type="InterPro" id="IPR001996">
    <property type="entry name" value="PTS_IIB_1"/>
</dbReference>
<dbReference type="FunFam" id="3.30.1360.60:FF:000001">
    <property type="entry name" value="PTS system glucose-specific IIBC component PtsG"/>
    <property type="match status" value="1"/>
</dbReference>
<evidence type="ECO:0000259" key="15">
    <source>
        <dbReference type="PROSITE" id="PS51103"/>
    </source>
</evidence>
<dbReference type="SUPFAM" id="SSF55604">
    <property type="entry name" value="Glucose permease domain IIB"/>
    <property type="match status" value="1"/>
</dbReference>
<dbReference type="PROSITE" id="PS51103">
    <property type="entry name" value="PTS_EIIC_TYPE_1"/>
    <property type="match status" value="1"/>
</dbReference>
<dbReference type="FunFam" id="2.70.70.10:FF:000001">
    <property type="entry name" value="PTS system glucose-specific IIA component"/>
    <property type="match status" value="1"/>
</dbReference>
<keyword evidence="7 12" id="KW-0812">Transmembrane</keyword>
<dbReference type="GO" id="GO:0090589">
    <property type="term" value="F:protein-phosphocysteine-trehalose phosphotransferase system transporter activity"/>
    <property type="evidence" value="ECO:0007669"/>
    <property type="project" value="TreeGrafter"/>
</dbReference>
<dbReference type="PANTHER" id="PTHR30175:SF1">
    <property type="entry name" value="PTS SYSTEM ARBUTIN-, CELLOBIOSE-, AND SALICIN-SPECIFIC EIIBC COMPONENT-RELATED"/>
    <property type="match status" value="1"/>
</dbReference>
<dbReference type="KEGG" id="aarg:Aargi30884_11300"/>
<dbReference type="CDD" id="cd00212">
    <property type="entry name" value="PTS_IIB_glc"/>
    <property type="match status" value="1"/>
</dbReference>
<dbReference type="RefSeq" id="WP_118361607.1">
    <property type="nucleotide sequence ID" value="NZ_AP019695.1"/>
</dbReference>
<organism evidence="16 17">
    <name type="scientific">Amedibacterium intestinale</name>
    <dbReference type="NCBI Taxonomy" id="2583452"/>
    <lineage>
        <taxon>Bacteria</taxon>
        <taxon>Bacillati</taxon>
        <taxon>Bacillota</taxon>
        <taxon>Erysipelotrichia</taxon>
        <taxon>Erysipelotrichales</taxon>
        <taxon>Erysipelotrichaceae</taxon>
        <taxon>Amedibacterium</taxon>
    </lineage>
</organism>
<keyword evidence="5" id="KW-0808">Transferase</keyword>
<dbReference type="GO" id="GO:0008982">
    <property type="term" value="F:protein-N(PI)-phosphohistidine-sugar phosphotransferase activity"/>
    <property type="evidence" value="ECO:0007669"/>
    <property type="project" value="InterPro"/>
</dbReference>
<dbReference type="PROSITE" id="PS51093">
    <property type="entry name" value="PTS_EIIA_TYPE_1"/>
    <property type="match status" value="1"/>
</dbReference>
<comment type="subcellular location">
    <subcellularLocation>
        <location evidence="1">Cell membrane</location>
        <topology evidence="1">Multi-pass membrane protein</topology>
    </subcellularLocation>
</comment>
<dbReference type="InterPro" id="IPR013013">
    <property type="entry name" value="PTS_EIIC_1"/>
</dbReference>
<evidence type="ECO:0000256" key="3">
    <source>
        <dbReference type="ARBA" id="ARBA00022475"/>
    </source>
</evidence>
<evidence type="ECO:0000256" key="2">
    <source>
        <dbReference type="ARBA" id="ARBA00022448"/>
    </source>
</evidence>
<dbReference type="Proteomes" id="UP000464754">
    <property type="component" value="Chromosome"/>
</dbReference>
<proteinExistence type="predicted"/>
<name>A0A6N4THN9_9FIRM</name>
<evidence type="ECO:0000256" key="8">
    <source>
        <dbReference type="ARBA" id="ARBA00022777"/>
    </source>
</evidence>